<keyword evidence="3" id="KW-1185">Reference proteome</keyword>
<reference evidence="2 3" key="1">
    <citation type="journal article" date="2014" name="J. Biotechnol.">
        <title>Complete genome sequence of the actinobacterium Amycolatopsis japonica MG417-CF17(T) (=DSM 44213T) producing (S,S)-N,N'-ethylenediaminedisuccinic acid.</title>
        <authorList>
            <person name="Stegmann E."/>
            <person name="Albersmeier A."/>
            <person name="Spohn M."/>
            <person name="Gert H."/>
            <person name="Weber T."/>
            <person name="Wohlleben W."/>
            <person name="Kalinowski J."/>
            <person name="Ruckert C."/>
        </authorList>
    </citation>
    <scope>NUCLEOTIDE SEQUENCE [LARGE SCALE GENOMIC DNA]</scope>
    <source>
        <strain evidence="3">MG417-CF17 (DSM 44213)</strain>
    </source>
</reference>
<dbReference type="HOGENOM" id="CLU_686316_0_0_11"/>
<dbReference type="AlphaFoldDB" id="A0A075UWQ2"/>
<name>A0A075UWQ2_9PSEU</name>
<proteinExistence type="predicted"/>
<evidence type="ECO:0000313" key="2">
    <source>
        <dbReference type="EMBL" id="AIG74615.1"/>
    </source>
</evidence>
<feature type="compositionally biased region" description="Polar residues" evidence="1">
    <location>
        <begin position="300"/>
        <end position="314"/>
    </location>
</feature>
<dbReference type="KEGG" id="aja:AJAP_08575"/>
<gene>
    <name evidence="2" type="ORF">AJAP_08575</name>
</gene>
<evidence type="ECO:0000313" key="3">
    <source>
        <dbReference type="Proteomes" id="UP000028492"/>
    </source>
</evidence>
<dbReference type="Proteomes" id="UP000028492">
    <property type="component" value="Chromosome"/>
</dbReference>
<dbReference type="STRING" id="208439.AJAP_08575"/>
<sequence>MIPYQLLPIEMHDVMARAEAKKVPALLEAATMWRDVRGWIDTTAAEISTRVGELTPEWTDEAGRKHEEKVQRTLAELKFWGDRIDLADPAGKLTTLASDVSATAAAVATFYAEYRIATLTPFGAAAAFALQQASGMKMTELGGNFDFSMLSVCAAAGIQSPADLLPAQQAVSAEGNSPADFIAAAEAGMTALTELQSLAETAGSFADGGSSDIDLPTTGDGAGSGTGSSGLSLAGLGSLPTVPTAGVVPPIGGLPGGTGTPPMPAGLLGGIGAAAGAGGLPVSAKPVVGKRAPSLASEVQPGTASPTGAKSASTGIPPMTPPHGGGQATAGTLRPGSGDQPTGRNGAARRESSGRSDGVPAKLRGRAASGNPDGEFTLARGRRSDESDTGSVQLLDEDLWRR</sequence>
<feature type="region of interest" description="Disordered" evidence="1">
    <location>
        <begin position="293"/>
        <end position="402"/>
    </location>
</feature>
<feature type="region of interest" description="Disordered" evidence="1">
    <location>
        <begin position="209"/>
        <end position="229"/>
    </location>
</feature>
<dbReference type="EMBL" id="CP008953">
    <property type="protein sequence ID" value="AIG74615.1"/>
    <property type="molecule type" value="Genomic_DNA"/>
</dbReference>
<accession>A0A075UWQ2</accession>
<dbReference type="RefSeq" id="WP_038509461.1">
    <property type="nucleotide sequence ID" value="NZ_CP008953.1"/>
</dbReference>
<protein>
    <recommendedName>
        <fullName evidence="4">PPE family domain-containing protein</fullName>
    </recommendedName>
</protein>
<evidence type="ECO:0000256" key="1">
    <source>
        <dbReference type="SAM" id="MobiDB-lite"/>
    </source>
</evidence>
<organism evidence="2 3">
    <name type="scientific">Amycolatopsis japonica</name>
    <dbReference type="NCBI Taxonomy" id="208439"/>
    <lineage>
        <taxon>Bacteria</taxon>
        <taxon>Bacillati</taxon>
        <taxon>Actinomycetota</taxon>
        <taxon>Actinomycetes</taxon>
        <taxon>Pseudonocardiales</taxon>
        <taxon>Pseudonocardiaceae</taxon>
        <taxon>Amycolatopsis</taxon>
        <taxon>Amycolatopsis japonica group</taxon>
    </lineage>
</organism>
<evidence type="ECO:0008006" key="4">
    <source>
        <dbReference type="Google" id="ProtNLM"/>
    </source>
</evidence>